<keyword evidence="3" id="KW-0255">Endonuclease</keyword>
<dbReference type="EMBL" id="JBHSFH010000006">
    <property type="protein sequence ID" value="MFC4494899.1"/>
    <property type="molecule type" value="Genomic_DNA"/>
</dbReference>
<proteinExistence type="predicted"/>
<keyword evidence="3" id="KW-0540">Nuclease</keyword>
<feature type="compositionally biased region" description="Polar residues" evidence="1">
    <location>
        <begin position="95"/>
        <end position="106"/>
    </location>
</feature>
<name>A0ABV9A5L2_9ACTN</name>
<dbReference type="InterPro" id="IPR011089">
    <property type="entry name" value="GmrSD_C"/>
</dbReference>
<reference evidence="4" key="1">
    <citation type="journal article" date="2019" name="Int. J. Syst. Evol. Microbiol.">
        <title>The Global Catalogue of Microorganisms (GCM) 10K type strain sequencing project: providing services to taxonomists for standard genome sequencing and annotation.</title>
        <authorList>
            <consortium name="The Broad Institute Genomics Platform"/>
            <consortium name="The Broad Institute Genome Sequencing Center for Infectious Disease"/>
            <person name="Wu L."/>
            <person name="Ma J."/>
        </authorList>
    </citation>
    <scope>NUCLEOTIDE SEQUENCE [LARGE SCALE GENOMIC DNA]</scope>
    <source>
        <strain evidence="4">CGMCC 4.7357</strain>
    </source>
</reference>
<keyword evidence="3" id="KW-0378">Hydrolase</keyword>
<gene>
    <name evidence="3" type="ORF">ACFPA8_12215</name>
</gene>
<evidence type="ECO:0000313" key="3">
    <source>
        <dbReference type="EMBL" id="MFC4494899.1"/>
    </source>
</evidence>
<evidence type="ECO:0000256" key="1">
    <source>
        <dbReference type="SAM" id="MobiDB-lite"/>
    </source>
</evidence>
<feature type="domain" description="GmrSD restriction endonucleases C-terminal" evidence="2">
    <location>
        <begin position="112"/>
        <end position="209"/>
    </location>
</feature>
<evidence type="ECO:0000313" key="4">
    <source>
        <dbReference type="Proteomes" id="UP001595997"/>
    </source>
</evidence>
<feature type="region of interest" description="Disordered" evidence="1">
    <location>
        <begin position="23"/>
        <end position="47"/>
    </location>
</feature>
<dbReference type="GO" id="GO:0004519">
    <property type="term" value="F:endonuclease activity"/>
    <property type="evidence" value="ECO:0007669"/>
    <property type="project" value="UniProtKB-KW"/>
</dbReference>
<sequence length="215" mass="23649">MKNRALPTIVVAVSVLAGCSGVETGADDVKSRPTTSVSASAADRGEQLEELKVAPSGSMDGYDRDKYPHWSGQGNSCDTREAVLKRDGERVETGSDCSPTSGTWTSPYDGEKWTDPSDVDIDHMVPLANSWISGADEWSDEEREEFANDLESKQLLAVTDNVNQQKSDQSPDRWKPPLESYHCQYSTDWIQVKHLYELTITAAEKAALKDMIGTC</sequence>
<evidence type="ECO:0000259" key="2">
    <source>
        <dbReference type="Pfam" id="PF07510"/>
    </source>
</evidence>
<keyword evidence="4" id="KW-1185">Reference proteome</keyword>
<feature type="region of interest" description="Disordered" evidence="1">
    <location>
        <begin position="86"/>
        <end position="115"/>
    </location>
</feature>
<accession>A0ABV9A5L2</accession>
<dbReference type="Pfam" id="PF07510">
    <property type="entry name" value="GmrSD_C"/>
    <property type="match status" value="1"/>
</dbReference>
<protein>
    <submittedName>
        <fullName evidence="3">HNH endonuclease family protein</fullName>
    </submittedName>
</protein>
<comment type="caution">
    <text evidence="3">The sequence shown here is derived from an EMBL/GenBank/DDBJ whole genome shotgun (WGS) entry which is preliminary data.</text>
</comment>
<dbReference type="PROSITE" id="PS51257">
    <property type="entry name" value="PROKAR_LIPOPROTEIN"/>
    <property type="match status" value="1"/>
</dbReference>
<dbReference type="PANTHER" id="PTHR24094">
    <property type="entry name" value="SECRETED PROTEIN"/>
    <property type="match status" value="1"/>
</dbReference>
<dbReference type="RefSeq" id="WP_386446781.1">
    <property type="nucleotide sequence ID" value="NZ_JBHSFH010000006.1"/>
</dbReference>
<dbReference type="Proteomes" id="UP001595997">
    <property type="component" value="Unassembled WGS sequence"/>
</dbReference>
<organism evidence="3 4">
    <name type="scientific">Streptomyces ovatisporus</name>
    <dbReference type="NCBI Taxonomy" id="1128682"/>
    <lineage>
        <taxon>Bacteria</taxon>
        <taxon>Bacillati</taxon>
        <taxon>Actinomycetota</taxon>
        <taxon>Actinomycetes</taxon>
        <taxon>Kitasatosporales</taxon>
        <taxon>Streptomycetaceae</taxon>
        <taxon>Streptomyces</taxon>
    </lineage>
</organism>
<dbReference type="PANTHER" id="PTHR24094:SF15">
    <property type="entry name" value="AMP-DEPENDENT SYNTHETASE_LIGASE DOMAIN-CONTAINING PROTEIN-RELATED"/>
    <property type="match status" value="1"/>
</dbReference>